<evidence type="ECO:0000313" key="4">
    <source>
        <dbReference type="Proteomes" id="UP000037505"/>
    </source>
</evidence>
<dbReference type="InterPro" id="IPR035213">
    <property type="entry name" value="DUF5321"/>
</dbReference>
<reference evidence="3 4" key="1">
    <citation type="submission" date="2014-06" db="EMBL/GenBank/DDBJ databases">
        <title>The Genome of the Aflatoxigenic Filamentous Fungus Aspergillus nomius.</title>
        <authorList>
            <person name="Moore M.G."/>
            <person name="Shannon B.M."/>
            <person name="Brian M.M."/>
        </authorList>
    </citation>
    <scope>NUCLEOTIDE SEQUENCE [LARGE SCALE GENOMIC DNA]</scope>
    <source>
        <strain evidence="3 4">NRRL 13137</strain>
    </source>
</reference>
<keyword evidence="2" id="KW-0812">Transmembrane</keyword>
<dbReference type="Pfam" id="PF17254">
    <property type="entry name" value="DUF5321"/>
    <property type="match status" value="1"/>
</dbReference>
<accession>A0A0L1JB69</accession>
<name>A0A0L1JB69_ASPN3</name>
<organism evidence="3 4">
    <name type="scientific">Aspergillus nomiae NRRL (strain ATCC 15546 / NRRL 13137 / CBS 260.88 / M93)</name>
    <dbReference type="NCBI Taxonomy" id="1509407"/>
    <lineage>
        <taxon>Eukaryota</taxon>
        <taxon>Fungi</taxon>
        <taxon>Dikarya</taxon>
        <taxon>Ascomycota</taxon>
        <taxon>Pezizomycotina</taxon>
        <taxon>Eurotiomycetes</taxon>
        <taxon>Eurotiomycetidae</taxon>
        <taxon>Eurotiales</taxon>
        <taxon>Aspergillaceae</taxon>
        <taxon>Aspergillus</taxon>
        <taxon>Aspergillus subgen. Circumdati</taxon>
    </lineage>
</organism>
<feature type="region of interest" description="Disordered" evidence="1">
    <location>
        <begin position="185"/>
        <end position="241"/>
    </location>
</feature>
<keyword evidence="4" id="KW-1185">Reference proteome</keyword>
<dbReference type="EMBL" id="JNOM01000040">
    <property type="protein sequence ID" value="KNG89026.1"/>
    <property type="molecule type" value="Genomic_DNA"/>
</dbReference>
<keyword evidence="2" id="KW-0472">Membrane</keyword>
<evidence type="ECO:0000313" key="3">
    <source>
        <dbReference type="EMBL" id="KNG89026.1"/>
    </source>
</evidence>
<dbReference type="AlphaFoldDB" id="A0A0L1JB69"/>
<sequence>MSRDSFQYLNGFNCEFDVAIPHNTPKILANMSFTRLPTRLLSIARATPQLVGHTPIRTSHQIRFESTRVPRLAQASIWSSMVPKFIRNRGSKEKTAESAKSKEWNPASFYIIIFILIGSQAIRMIALKNDYRAYTRTTDAKITLLREVIERVKNGEKVDVERLLGTGDQGKEREWEEILHEIEEEDSLWHQKSKDQEPDQQSQSKEQQVENSQKDPVMPAEGAGNEEPPANSPSRRKINFF</sequence>
<dbReference type="Proteomes" id="UP000037505">
    <property type="component" value="Unassembled WGS sequence"/>
</dbReference>
<evidence type="ECO:0000256" key="1">
    <source>
        <dbReference type="SAM" id="MobiDB-lite"/>
    </source>
</evidence>
<evidence type="ECO:0000256" key="2">
    <source>
        <dbReference type="SAM" id="Phobius"/>
    </source>
</evidence>
<comment type="caution">
    <text evidence="3">The sequence shown here is derived from an EMBL/GenBank/DDBJ whole genome shotgun (WGS) entry which is preliminary data.</text>
</comment>
<keyword evidence="2" id="KW-1133">Transmembrane helix</keyword>
<feature type="compositionally biased region" description="Basic and acidic residues" evidence="1">
    <location>
        <begin position="185"/>
        <end position="197"/>
    </location>
</feature>
<dbReference type="OrthoDB" id="2253354at2759"/>
<feature type="compositionally biased region" description="Polar residues" evidence="1">
    <location>
        <begin position="199"/>
        <end position="211"/>
    </location>
</feature>
<proteinExistence type="predicted"/>
<dbReference type="GeneID" id="26804238"/>
<dbReference type="RefSeq" id="XP_015409949.1">
    <property type="nucleotide sequence ID" value="XM_015547691.1"/>
</dbReference>
<gene>
    <name evidence="3" type="ORF">ANOM_002434</name>
</gene>
<feature type="transmembrane region" description="Helical" evidence="2">
    <location>
        <begin position="107"/>
        <end position="126"/>
    </location>
</feature>
<protein>
    <submittedName>
        <fullName evidence="3">Uncharacterized protein</fullName>
    </submittedName>
</protein>